<dbReference type="AlphaFoldDB" id="A0A328CW89"/>
<keyword evidence="1" id="KW-0812">Transmembrane</keyword>
<gene>
    <name evidence="2" type="ORF">DM860_004218</name>
</gene>
<keyword evidence="1" id="KW-1133">Transmembrane helix</keyword>
<feature type="transmembrane region" description="Helical" evidence="1">
    <location>
        <begin position="21"/>
        <end position="39"/>
    </location>
</feature>
<keyword evidence="1" id="KW-0472">Membrane</keyword>
<keyword evidence="3" id="KW-1185">Reference proteome</keyword>
<dbReference type="EMBL" id="NQVE01000217">
    <property type="protein sequence ID" value="RAL37296.1"/>
    <property type="molecule type" value="Genomic_DNA"/>
</dbReference>
<proteinExistence type="predicted"/>
<dbReference type="Proteomes" id="UP000249390">
    <property type="component" value="Unassembled WGS sequence"/>
</dbReference>
<sequence>MTAKIFHITALQHQLKQNQRGGITAICGLGVVLAGFKVLAFCLDIPIHFGGGATLFSLIISIEEGKATRATGLLTEQGGRR</sequence>
<accession>A0A328CW89</accession>
<evidence type="ECO:0000256" key="1">
    <source>
        <dbReference type="SAM" id="Phobius"/>
    </source>
</evidence>
<evidence type="ECO:0000313" key="3">
    <source>
        <dbReference type="Proteomes" id="UP000249390"/>
    </source>
</evidence>
<organism evidence="2 3">
    <name type="scientific">Cuscuta australis</name>
    <dbReference type="NCBI Taxonomy" id="267555"/>
    <lineage>
        <taxon>Eukaryota</taxon>
        <taxon>Viridiplantae</taxon>
        <taxon>Streptophyta</taxon>
        <taxon>Embryophyta</taxon>
        <taxon>Tracheophyta</taxon>
        <taxon>Spermatophyta</taxon>
        <taxon>Magnoliopsida</taxon>
        <taxon>eudicotyledons</taxon>
        <taxon>Gunneridae</taxon>
        <taxon>Pentapetalae</taxon>
        <taxon>asterids</taxon>
        <taxon>lamiids</taxon>
        <taxon>Solanales</taxon>
        <taxon>Convolvulaceae</taxon>
        <taxon>Cuscuteae</taxon>
        <taxon>Cuscuta</taxon>
        <taxon>Cuscuta subgen. Grammica</taxon>
        <taxon>Cuscuta sect. Cleistogrammica</taxon>
    </lineage>
</organism>
<comment type="caution">
    <text evidence="2">The sequence shown here is derived from an EMBL/GenBank/DDBJ whole genome shotgun (WGS) entry which is preliminary data.</text>
</comment>
<reference evidence="2 3" key="1">
    <citation type="submission" date="2018-06" db="EMBL/GenBank/DDBJ databases">
        <title>The Genome of Cuscuta australis (Dodder) Provides Insight into the Evolution of Plant Parasitism.</title>
        <authorList>
            <person name="Liu H."/>
        </authorList>
    </citation>
    <scope>NUCLEOTIDE SEQUENCE [LARGE SCALE GENOMIC DNA]</scope>
    <source>
        <strain evidence="3">cv. Yunnan</strain>
        <tissue evidence="2">Vines</tissue>
    </source>
</reference>
<evidence type="ECO:0000313" key="2">
    <source>
        <dbReference type="EMBL" id="RAL37296.1"/>
    </source>
</evidence>
<protein>
    <submittedName>
        <fullName evidence="2">Uncharacterized protein</fullName>
    </submittedName>
</protein>
<name>A0A328CW89_9ASTE</name>